<evidence type="ECO:0000313" key="8">
    <source>
        <dbReference type="Ensembl" id="ENSPKIP00000027744.1"/>
    </source>
</evidence>
<dbReference type="InterPro" id="IPR027417">
    <property type="entry name" value="P-loop_NTPase"/>
</dbReference>
<name>A0A3B3SAH9_9TELE</name>
<dbReference type="STRING" id="1676925.ENSPKIP00000027744"/>
<reference evidence="8" key="2">
    <citation type="submission" date="2025-09" db="UniProtKB">
        <authorList>
            <consortium name="Ensembl"/>
        </authorList>
    </citation>
    <scope>IDENTIFICATION</scope>
</reference>
<protein>
    <recommendedName>
        <fullName evidence="6">Sulfotransferase</fullName>
        <ecNumber evidence="6">2.8.2.-</ecNumber>
    </recommendedName>
</protein>
<dbReference type="GO" id="GO:0006584">
    <property type="term" value="P:catecholamine metabolic process"/>
    <property type="evidence" value="ECO:0007669"/>
    <property type="project" value="UniProtKB-KW"/>
</dbReference>
<keyword evidence="3" id="KW-0963">Cytoplasm</keyword>
<evidence type="ECO:0000256" key="1">
    <source>
        <dbReference type="ARBA" id="ARBA00004496"/>
    </source>
</evidence>
<evidence type="ECO:0000256" key="4">
    <source>
        <dbReference type="ARBA" id="ARBA00022679"/>
    </source>
</evidence>
<comment type="similarity">
    <text evidence="2 6">Belongs to the sulfotransferase 1 family.</text>
</comment>
<organism evidence="8 9">
    <name type="scientific">Paramormyrops kingsleyae</name>
    <dbReference type="NCBI Taxonomy" id="1676925"/>
    <lineage>
        <taxon>Eukaryota</taxon>
        <taxon>Metazoa</taxon>
        <taxon>Chordata</taxon>
        <taxon>Craniata</taxon>
        <taxon>Vertebrata</taxon>
        <taxon>Euteleostomi</taxon>
        <taxon>Actinopterygii</taxon>
        <taxon>Neopterygii</taxon>
        <taxon>Teleostei</taxon>
        <taxon>Osteoglossocephala</taxon>
        <taxon>Osteoglossomorpha</taxon>
        <taxon>Osteoglossiformes</taxon>
        <taxon>Mormyridae</taxon>
        <taxon>Paramormyrops</taxon>
    </lineage>
</organism>
<evidence type="ECO:0000256" key="6">
    <source>
        <dbReference type="RuleBase" id="RU361155"/>
    </source>
</evidence>
<keyword evidence="4 6" id="KW-0808">Transferase</keyword>
<dbReference type="GO" id="GO:0005737">
    <property type="term" value="C:cytoplasm"/>
    <property type="evidence" value="ECO:0007669"/>
    <property type="project" value="UniProtKB-SubCell"/>
</dbReference>
<evidence type="ECO:0000256" key="2">
    <source>
        <dbReference type="ARBA" id="ARBA00005771"/>
    </source>
</evidence>
<dbReference type="Gene3D" id="3.40.50.300">
    <property type="entry name" value="P-loop containing nucleotide triphosphate hydrolases"/>
    <property type="match status" value="1"/>
</dbReference>
<accession>A0A3B3SAH9</accession>
<reference evidence="8" key="1">
    <citation type="submission" date="2025-08" db="UniProtKB">
        <authorList>
            <consortium name="Ensembl"/>
        </authorList>
    </citation>
    <scope>IDENTIFICATION</scope>
</reference>
<proteinExistence type="inferred from homology"/>
<keyword evidence="5" id="KW-0128">Catecholamine metabolism</keyword>
<keyword evidence="9" id="KW-1185">Reference proteome</keyword>
<gene>
    <name evidence="8" type="primary">SULT1C4</name>
</gene>
<dbReference type="GeneTree" id="ENSGT00940000157101"/>
<comment type="subcellular location">
    <subcellularLocation>
        <location evidence="1">Cytoplasm</location>
    </subcellularLocation>
</comment>
<sequence length="325" mass="37609">LQEMQGQGTDAGGREELVDGVGGVCFVPSVMERWRELQEFQARPDDTLIATFPKAGEWSSMLNSALIMSLCTFWTGTSWAIEMVDVVRRGGDISGCLQIPSMMRAPFLELNPPPPFPSGIDILQNQPSPRLIKTHLPFHLLPPSFVDQNCKMVYVARNAKDTAVSYFHFHRMNKKLPEPGDWNQFFDSFLTGQVAWGSWFDHVTGWWKEKNNHRILYLFFEDIKEMRLHCLSLCCLFLSRLFSILITEPFDRIIEHTSFKNMKQNPMTNFSLLPANIFDQSVSPFMRKGEVGDWKNMFTVAQNERFEKEYRQLMSDRGPSFRMEL</sequence>
<evidence type="ECO:0000256" key="5">
    <source>
        <dbReference type="ARBA" id="ARBA00022939"/>
    </source>
</evidence>
<evidence type="ECO:0000313" key="9">
    <source>
        <dbReference type="Proteomes" id="UP000261540"/>
    </source>
</evidence>
<dbReference type="GO" id="GO:0008146">
    <property type="term" value="F:sulfotransferase activity"/>
    <property type="evidence" value="ECO:0007669"/>
    <property type="project" value="InterPro"/>
</dbReference>
<dbReference type="Ensembl" id="ENSPKIT00000008515.1">
    <property type="protein sequence ID" value="ENSPKIP00000027744.1"/>
    <property type="gene ID" value="ENSPKIG00000008641.1"/>
</dbReference>
<dbReference type="PANTHER" id="PTHR11783">
    <property type="entry name" value="SULFOTRANSFERASE SULT"/>
    <property type="match status" value="1"/>
</dbReference>
<dbReference type="Pfam" id="PF00685">
    <property type="entry name" value="Sulfotransfer_1"/>
    <property type="match status" value="1"/>
</dbReference>
<dbReference type="FunFam" id="3.40.50.300:FF:000433">
    <property type="entry name" value="Estrogen sulfotransferase"/>
    <property type="match status" value="1"/>
</dbReference>
<evidence type="ECO:0000259" key="7">
    <source>
        <dbReference type="Pfam" id="PF00685"/>
    </source>
</evidence>
<evidence type="ECO:0000256" key="3">
    <source>
        <dbReference type="ARBA" id="ARBA00022490"/>
    </source>
</evidence>
<dbReference type="EC" id="2.8.2.-" evidence="6"/>
<dbReference type="Proteomes" id="UP000261540">
    <property type="component" value="Unplaced"/>
</dbReference>
<dbReference type="InterPro" id="IPR000863">
    <property type="entry name" value="Sulfotransferase_dom"/>
</dbReference>
<dbReference type="AlphaFoldDB" id="A0A3B3SAH9"/>
<feature type="domain" description="Sulfotransferase" evidence="7">
    <location>
        <begin position="75"/>
        <end position="316"/>
    </location>
</feature>
<dbReference type="SUPFAM" id="SSF52540">
    <property type="entry name" value="P-loop containing nucleoside triphosphate hydrolases"/>
    <property type="match status" value="1"/>
</dbReference>
<dbReference type="GO" id="GO:0006805">
    <property type="term" value="P:xenobiotic metabolic process"/>
    <property type="evidence" value="ECO:0007669"/>
    <property type="project" value="UniProtKB-ARBA"/>
</dbReference>